<dbReference type="EMBL" id="CAICTM010000859">
    <property type="protein sequence ID" value="CAB9517490.1"/>
    <property type="molecule type" value="Genomic_DNA"/>
</dbReference>
<evidence type="ECO:0000313" key="1">
    <source>
        <dbReference type="EMBL" id="CAB9517490.1"/>
    </source>
</evidence>
<protein>
    <submittedName>
        <fullName evidence="1">Uncharacterized protein</fullName>
    </submittedName>
</protein>
<proteinExistence type="predicted"/>
<organism evidence="1 2">
    <name type="scientific">Seminavis robusta</name>
    <dbReference type="NCBI Taxonomy" id="568900"/>
    <lineage>
        <taxon>Eukaryota</taxon>
        <taxon>Sar</taxon>
        <taxon>Stramenopiles</taxon>
        <taxon>Ochrophyta</taxon>
        <taxon>Bacillariophyta</taxon>
        <taxon>Bacillariophyceae</taxon>
        <taxon>Bacillariophycidae</taxon>
        <taxon>Naviculales</taxon>
        <taxon>Naviculaceae</taxon>
        <taxon>Seminavis</taxon>
    </lineage>
</organism>
<dbReference type="Proteomes" id="UP001153069">
    <property type="component" value="Unassembled WGS sequence"/>
</dbReference>
<gene>
    <name evidence="1" type="ORF">SEMRO_860_G212130.1</name>
</gene>
<accession>A0A9N8EFH1</accession>
<name>A0A9N8EFH1_9STRA</name>
<reference evidence="1" key="1">
    <citation type="submission" date="2020-06" db="EMBL/GenBank/DDBJ databases">
        <authorList>
            <consortium name="Plant Systems Biology data submission"/>
        </authorList>
    </citation>
    <scope>NUCLEOTIDE SEQUENCE</scope>
    <source>
        <strain evidence="1">D6</strain>
    </source>
</reference>
<keyword evidence="2" id="KW-1185">Reference proteome</keyword>
<evidence type="ECO:0000313" key="2">
    <source>
        <dbReference type="Proteomes" id="UP001153069"/>
    </source>
</evidence>
<dbReference type="AlphaFoldDB" id="A0A9N8EFH1"/>
<sequence>MHLTSDVDEARSDEVFFFTHTKTTNDNAGEALEAIRVDDIMTVKAEPLSIDRGRSKLYQTIAYMFELVNQRFEPFYNVNYNTSSGRDILQDVFRAESSPQARALNWIARFDPQTEAVTRPALDEFETNAEQHARVGDAVFGGDNRKLSLSEPTIHDRIVQPYRYALDHFVRVSVGRTGMRLVWCASMWRRRR</sequence>
<comment type="caution">
    <text evidence="1">The sequence shown here is derived from an EMBL/GenBank/DDBJ whole genome shotgun (WGS) entry which is preliminary data.</text>
</comment>